<dbReference type="EMBL" id="JAFBED010000014">
    <property type="protein sequence ID" value="MBM7622127.1"/>
    <property type="molecule type" value="Genomic_DNA"/>
</dbReference>
<dbReference type="NCBIfam" id="TIGR02325">
    <property type="entry name" value="C_P_lyase_phnF"/>
    <property type="match status" value="1"/>
</dbReference>
<dbReference type="InterPro" id="IPR000524">
    <property type="entry name" value="Tscrpt_reg_HTH_GntR"/>
</dbReference>
<evidence type="ECO:0000313" key="5">
    <source>
        <dbReference type="EMBL" id="MBM7622127.1"/>
    </source>
</evidence>
<keyword evidence="2" id="KW-0238">DNA-binding</keyword>
<dbReference type="Gene3D" id="1.10.10.10">
    <property type="entry name" value="Winged helix-like DNA-binding domain superfamily/Winged helix DNA-binding domain"/>
    <property type="match status" value="1"/>
</dbReference>
<dbReference type="PRINTS" id="PR00035">
    <property type="entry name" value="HTHGNTR"/>
</dbReference>
<dbReference type="Proteomes" id="UP000737402">
    <property type="component" value="Unassembled WGS sequence"/>
</dbReference>
<dbReference type="InterPro" id="IPR036390">
    <property type="entry name" value="WH_DNA-bd_sf"/>
</dbReference>
<dbReference type="InterPro" id="IPR050679">
    <property type="entry name" value="Bact_HTH_transcr_reg"/>
</dbReference>
<dbReference type="SUPFAM" id="SSF64288">
    <property type="entry name" value="Chorismate lyase-like"/>
    <property type="match status" value="1"/>
</dbReference>
<dbReference type="PANTHER" id="PTHR44846:SF1">
    <property type="entry name" value="MANNOSYL-D-GLYCERATE TRANSPORT_METABOLISM SYSTEM REPRESSOR MNGR-RELATED"/>
    <property type="match status" value="1"/>
</dbReference>
<dbReference type="Pfam" id="PF00392">
    <property type="entry name" value="GntR"/>
    <property type="match status" value="1"/>
</dbReference>
<keyword evidence="6" id="KW-1185">Reference proteome</keyword>
<dbReference type="Pfam" id="PF07702">
    <property type="entry name" value="UTRA"/>
    <property type="match status" value="1"/>
</dbReference>
<dbReference type="InterPro" id="IPR011663">
    <property type="entry name" value="UTRA"/>
</dbReference>
<dbReference type="PROSITE" id="PS50949">
    <property type="entry name" value="HTH_GNTR"/>
    <property type="match status" value="1"/>
</dbReference>
<evidence type="ECO:0000313" key="6">
    <source>
        <dbReference type="Proteomes" id="UP000737402"/>
    </source>
</evidence>
<evidence type="ECO:0000256" key="2">
    <source>
        <dbReference type="ARBA" id="ARBA00023125"/>
    </source>
</evidence>
<comment type="caution">
    <text evidence="5">The sequence shown here is derived from an EMBL/GenBank/DDBJ whole genome shotgun (WGS) entry which is preliminary data.</text>
</comment>
<dbReference type="InterPro" id="IPR028978">
    <property type="entry name" value="Chorismate_lyase_/UTRA_dom_sf"/>
</dbReference>
<evidence type="ECO:0000259" key="4">
    <source>
        <dbReference type="PROSITE" id="PS50949"/>
    </source>
</evidence>
<dbReference type="InterPro" id="IPR012702">
    <property type="entry name" value="CP_lyase_PhnF"/>
</dbReference>
<sequence length="241" mass="27447">MIINKNSPLPIYYQLESHIKGLIEQGALSPGDTIPSEREYAETYQISRMTVRQAINSLVNEGLLYRKKGSGTFVSERKIEQPLQGLTSFTEDMKKRGMSPSSSLLQFEVVPATSFIANQLGIRDGDSVYEIKRIRLADNVPMALETNYLSESLVKGLSEEIVQASIYSYIEENLGFQITRADQLIEATKASKEEAKLLQIPKDHPMLFIQRNTYLSDGTPLELVFSRYRGDRYKFFVEMER</sequence>
<proteinExistence type="predicted"/>
<gene>
    <name evidence="5" type="ORF">JOC95_004038</name>
</gene>
<dbReference type="SMART" id="SM00866">
    <property type="entry name" value="UTRA"/>
    <property type="match status" value="1"/>
</dbReference>
<evidence type="ECO:0000256" key="1">
    <source>
        <dbReference type="ARBA" id="ARBA00023015"/>
    </source>
</evidence>
<dbReference type="InterPro" id="IPR036388">
    <property type="entry name" value="WH-like_DNA-bd_sf"/>
</dbReference>
<keyword evidence="3" id="KW-0804">Transcription</keyword>
<reference evidence="5 6" key="1">
    <citation type="submission" date="2021-01" db="EMBL/GenBank/DDBJ databases">
        <title>Genomic Encyclopedia of Type Strains, Phase IV (KMG-IV): sequencing the most valuable type-strain genomes for metagenomic binning, comparative biology and taxonomic classification.</title>
        <authorList>
            <person name="Goeker M."/>
        </authorList>
    </citation>
    <scope>NUCLEOTIDE SEQUENCE [LARGE SCALE GENOMIC DNA]</scope>
    <source>
        <strain evidence="5 6">DSM 25879</strain>
    </source>
</reference>
<dbReference type="PANTHER" id="PTHR44846">
    <property type="entry name" value="MANNOSYL-D-GLYCERATE TRANSPORT/METABOLISM SYSTEM REPRESSOR MNGR-RELATED"/>
    <property type="match status" value="1"/>
</dbReference>
<feature type="domain" description="HTH gntR-type" evidence="4">
    <location>
        <begin position="9"/>
        <end position="77"/>
    </location>
</feature>
<accession>A0ABS2P671</accession>
<keyword evidence="1" id="KW-0805">Transcription regulation</keyword>
<evidence type="ECO:0000256" key="3">
    <source>
        <dbReference type="ARBA" id="ARBA00023163"/>
    </source>
</evidence>
<organism evidence="5 6">
    <name type="scientific">Sutcliffiella tianshenii</name>
    <dbReference type="NCBI Taxonomy" id="1463404"/>
    <lineage>
        <taxon>Bacteria</taxon>
        <taxon>Bacillati</taxon>
        <taxon>Bacillota</taxon>
        <taxon>Bacilli</taxon>
        <taxon>Bacillales</taxon>
        <taxon>Bacillaceae</taxon>
        <taxon>Sutcliffiella</taxon>
    </lineage>
</organism>
<dbReference type="CDD" id="cd07377">
    <property type="entry name" value="WHTH_GntR"/>
    <property type="match status" value="1"/>
</dbReference>
<protein>
    <submittedName>
        <fullName evidence="5">GntR family transcriptional regulator</fullName>
    </submittedName>
</protein>
<dbReference type="SMART" id="SM00345">
    <property type="entry name" value="HTH_GNTR"/>
    <property type="match status" value="1"/>
</dbReference>
<dbReference type="SUPFAM" id="SSF46785">
    <property type="entry name" value="Winged helix' DNA-binding domain"/>
    <property type="match status" value="1"/>
</dbReference>
<name>A0ABS2P671_9BACI</name>
<dbReference type="Gene3D" id="3.40.1410.10">
    <property type="entry name" value="Chorismate lyase-like"/>
    <property type="match status" value="1"/>
</dbReference>